<evidence type="ECO:0000313" key="10">
    <source>
        <dbReference type="WBParaSite" id="HPBE_0002058901-mRNA-1"/>
    </source>
</evidence>
<feature type="transmembrane region" description="Helical" evidence="6">
    <location>
        <begin position="96"/>
        <end position="114"/>
    </location>
</feature>
<keyword evidence="9" id="KW-1185">Reference proteome</keyword>
<dbReference type="Proteomes" id="UP000050761">
    <property type="component" value="Unassembled WGS sequence"/>
</dbReference>
<feature type="transmembrane region" description="Helical" evidence="6">
    <location>
        <begin position="61"/>
        <end position="84"/>
    </location>
</feature>
<comment type="subcellular location">
    <subcellularLocation>
        <location evidence="1">Membrane</location>
        <topology evidence="1">Multi-pass membrane protein</topology>
    </subcellularLocation>
</comment>
<evidence type="ECO:0000256" key="2">
    <source>
        <dbReference type="ARBA" id="ARBA00022692"/>
    </source>
</evidence>
<evidence type="ECO:0000313" key="9">
    <source>
        <dbReference type="Proteomes" id="UP000050761"/>
    </source>
</evidence>
<dbReference type="InterPro" id="IPR006202">
    <property type="entry name" value="Neur_chan_lig-bd"/>
</dbReference>
<dbReference type="PANTHER" id="PTHR18945">
    <property type="entry name" value="NEUROTRANSMITTER GATED ION CHANNEL"/>
    <property type="match status" value="1"/>
</dbReference>
<evidence type="ECO:0000256" key="6">
    <source>
        <dbReference type="SAM" id="Phobius"/>
    </source>
</evidence>
<evidence type="ECO:0000256" key="3">
    <source>
        <dbReference type="ARBA" id="ARBA00022989"/>
    </source>
</evidence>
<keyword evidence="3 6" id="KW-1133">Transmembrane helix</keyword>
<feature type="transmembrane region" description="Helical" evidence="6">
    <location>
        <begin position="126"/>
        <end position="149"/>
    </location>
</feature>
<dbReference type="GO" id="GO:0005230">
    <property type="term" value="F:extracellular ligand-gated monoatomic ion channel activity"/>
    <property type="evidence" value="ECO:0007669"/>
    <property type="project" value="InterPro"/>
</dbReference>
<sequence>LTFGSWTYNRDEIKLDFLHADRVDFSEYSTSSIWDMMDAPAVLTEDRSRIEFQVRIRRKTLFYTVVLILPTVLMAFLNVTVFYLPTASGEKMGLTMNVLLSIVVFLLLVSKILPPTSSSIPLVAKYLLLTFVLNIITILITVVICNIYFRSPITHRLPPWVRSVFLDVVVSVATTPDVHAASTPEERPSPEEEEDFREQREPPSCPTESPSTLQSRRKCTFILSSDGTPLIRISHPSYDELAPDAQRAVDAIEFITENMKDDETTKQYRDDWKFVAMVVDRVLLYGFFGITLGGTIGKTDAMAVGASILFSAPTVFERVDEHKHLKTLIHLYKQGLPANDTFIMPAY</sequence>
<dbReference type="SUPFAM" id="SSF63712">
    <property type="entry name" value="Nicotinic receptor ligand binding domain-like"/>
    <property type="match status" value="1"/>
</dbReference>
<protein>
    <submittedName>
        <fullName evidence="10">Neur_chan_memb domain-containing protein</fullName>
    </submittedName>
</protein>
<reference evidence="10" key="1">
    <citation type="submission" date="2019-09" db="UniProtKB">
        <authorList>
            <consortium name="WormBaseParasite"/>
        </authorList>
    </citation>
    <scope>IDENTIFICATION</scope>
</reference>
<dbReference type="InterPro" id="IPR038050">
    <property type="entry name" value="Neuro_actylchol_rec"/>
</dbReference>
<dbReference type="FunFam" id="1.20.58.390:FF:000038">
    <property type="entry name" value="Acetylcholine receptor subunit beta-like 1"/>
    <property type="match status" value="1"/>
</dbReference>
<dbReference type="GO" id="GO:0016020">
    <property type="term" value="C:membrane"/>
    <property type="evidence" value="ECO:0007669"/>
    <property type="project" value="UniProtKB-SubCell"/>
</dbReference>
<evidence type="ECO:0000256" key="1">
    <source>
        <dbReference type="ARBA" id="ARBA00004141"/>
    </source>
</evidence>
<dbReference type="InterPro" id="IPR036719">
    <property type="entry name" value="Neuro-gated_channel_TM_sf"/>
</dbReference>
<name>A0A183GE55_HELPZ</name>
<dbReference type="SUPFAM" id="SSF90112">
    <property type="entry name" value="Neurotransmitter-gated ion-channel transmembrane pore"/>
    <property type="match status" value="1"/>
</dbReference>
<evidence type="ECO:0000259" key="8">
    <source>
        <dbReference type="Pfam" id="PF02932"/>
    </source>
</evidence>
<dbReference type="WBParaSite" id="HPBE_0002058901-mRNA-1">
    <property type="protein sequence ID" value="HPBE_0002058901-mRNA-1"/>
    <property type="gene ID" value="HPBE_0002058901"/>
</dbReference>
<feature type="domain" description="Neurotransmitter-gated ion-channel transmembrane" evidence="8">
    <location>
        <begin position="67"/>
        <end position="297"/>
    </location>
</feature>
<dbReference type="GO" id="GO:0004888">
    <property type="term" value="F:transmembrane signaling receptor activity"/>
    <property type="evidence" value="ECO:0007669"/>
    <property type="project" value="InterPro"/>
</dbReference>
<dbReference type="Gene3D" id="1.20.58.390">
    <property type="entry name" value="Neurotransmitter-gated ion-channel transmembrane domain"/>
    <property type="match status" value="2"/>
</dbReference>
<dbReference type="Gene3D" id="2.70.170.10">
    <property type="entry name" value="Neurotransmitter-gated ion-channel ligand-binding domain"/>
    <property type="match status" value="1"/>
</dbReference>
<dbReference type="InterPro" id="IPR006029">
    <property type="entry name" value="Neurotrans-gated_channel_TM"/>
</dbReference>
<organism evidence="9 10">
    <name type="scientific">Heligmosomoides polygyrus</name>
    <name type="common">Parasitic roundworm</name>
    <dbReference type="NCBI Taxonomy" id="6339"/>
    <lineage>
        <taxon>Eukaryota</taxon>
        <taxon>Metazoa</taxon>
        <taxon>Ecdysozoa</taxon>
        <taxon>Nematoda</taxon>
        <taxon>Chromadorea</taxon>
        <taxon>Rhabditida</taxon>
        <taxon>Rhabditina</taxon>
        <taxon>Rhabditomorpha</taxon>
        <taxon>Strongyloidea</taxon>
        <taxon>Heligmosomidae</taxon>
        <taxon>Heligmosomoides</taxon>
    </lineage>
</organism>
<dbReference type="Pfam" id="PF02931">
    <property type="entry name" value="Neur_chan_LBD"/>
    <property type="match status" value="1"/>
</dbReference>
<accession>A0A183GE55</accession>
<keyword evidence="4 6" id="KW-0472">Membrane</keyword>
<dbReference type="InterPro" id="IPR036734">
    <property type="entry name" value="Neur_chan_lig-bd_sf"/>
</dbReference>
<evidence type="ECO:0000256" key="4">
    <source>
        <dbReference type="ARBA" id="ARBA00023136"/>
    </source>
</evidence>
<keyword evidence="2 6" id="KW-0812">Transmembrane</keyword>
<dbReference type="InterPro" id="IPR006201">
    <property type="entry name" value="Neur_channel"/>
</dbReference>
<dbReference type="AlphaFoldDB" id="A0A183GE55"/>
<evidence type="ECO:0000256" key="5">
    <source>
        <dbReference type="SAM" id="MobiDB-lite"/>
    </source>
</evidence>
<dbReference type="CDD" id="cd19064">
    <property type="entry name" value="LGIC_TM_nAChR"/>
    <property type="match status" value="1"/>
</dbReference>
<dbReference type="Pfam" id="PF02932">
    <property type="entry name" value="Neur_chan_memb"/>
    <property type="match status" value="1"/>
</dbReference>
<feature type="region of interest" description="Disordered" evidence="5">
    <location>
        <begin position="179"/>
        <end position="213"/>
    </location>
</feature>
<proteinExistence type="predicted"/>
<evidence type="ECO:0000259" key="7">
    <source>
        <dbReference type="Pfam" id="PF02931"/>
    </source>
</evidence>
<feature type="domain" description="Neurotransmitter-gated ion-channel ligand-binding" evidence="7">
    <location>
        <begin position="1"/>
        <end position="60"/>
    </location>
</feature>